<dbReference type="InterPro" id="IPR009057">
    <property type="entry name" value="Homeodomain-like_sf"/>
</dbReference>
<dbReference type="PANTHER" id="PTHR30055:SF228">
    <property type="entry name" value="TRANSCRIPTIONAL REGULATOR-RELATED"/>
    <property type="match status" value="1"/>
</dbReference>
<dbReference type="OrthoDB" id="9816296at2"/>
<evidence type="ECO:0000256" key="1">
    <source>
        <dbReference type="ARBA" id="ARBA00023125"/>
    </source>
</evidence>
<dbReference type="Proteomes" id="UP000295124">
    <property type="component" value="Unassembled WGS sequence"/>
</dbReference>
<evidence type="ECO:0000256" key="2">
    <source>
        <dbReference type="PROSITE-ProRule" id="PRU00335"/>
    </source>
</evidence>
<reference evidence="4 5" key="1">
    <citation type="submission" date="2019-03" db="EMBL/GenBank/DDBJ databases">
        <title>Draft genome sequences of novel Actinobacteria.</title>
        <authorList>
            <person name="Sahin N."/>
            <person name="Ay H."/>
            <person name="Saygin H."/>
        </authorList>
    </citation>
    <scope>NUCLEOTIDE SEQUENCE [LARGE SCALE GENOMIC DNA]</scope>
    <source>
        <strain evidence="4 5">JCM 13523</strain>
    </source>
</reference>
<feature type="DNA-binding region" description="H-T-H motif" evidence="2">
    <location>
        <begin position="43"/>
        <end position="62"/>
    </location>
</feature>
<dbReference type="PANTHER" id="PTHR30055">
    <property type="entry name" value="HTH-TYPE TRANSCRIPTIONAL REGULATOR RUTR"/>
    <property type="match status" value="1"/>
</dbReference>
<accession>A0A4R4ZJZ0</accession>
<comment type="caution">
    <text evidence="4">The sequence shown here is derived from an EMBL/GenBank/DDBJ whole genome shotgun (WGS) entry which is preliminary data.</text>
</comment>
<dbReference type="Pfam" id="PF00440">
    <property type="entry name" value="TetR_N"/>
    <property type="match status" value="1"/>
</dbReference>
<dbReference type="GO" id="GO:0003700">
    <property type="term" value="F:DNA-binding transcription factor activity"/>
    <property type="evidence" value="ECO:0007669"/>
    <property type="project" value="TreeGrafter"/>
</dbReference>
<dbReference type="InterPro" id="IPR036271">
    <property type="entry name" value="Tet_transcr_reg_TetR-rel_C_sf"/>
</dbReference>
<evidence type="ECO:0000313" key="5">
    <source>
        <dbReference type="Proteomes" id="UP000295124"/>
    </source>
</evidence>
<evidence type="ECO:0000259" key="3">
    <source>
        <dbReference type="PROSITE" id="PS50977"/>
    </source>
</evidence>
<name>A0A4R4ZJZ0_9ACTN</name>
<dbReference type="AlphaFoldDB" id="A0A4R4ZJZ0"/>
<gene>
    <name evidence="4" type="ORF">E1263_21655</name>
</gene>
<keyword evidence="5" id="KW-1185">Reference proteome</keyword>
<proteinExistence type="predicted"/>
<sequence>MYWFVRERLVLMRGQGAAYDERRTAIVEAVFALVDAGGVEQVSVRRVADQAGVSIGRVQHYFPTKDDLLHAAFAAINELGAQRVQERADRDRPADVLRAVLTVLIPQTEDDRRLFRIQQAFETHALTSAELGAQVKQGYRELAGLFTLLLGGPGHEGEAQELLATSVGLAALVLNDTMTSAEAEVIVRRRLS</sequence>
<dbReference type="InterPro" id="IPR001647">
    <property type="entry name" value="HTH_TetR"/>
</dbReference>
<dbReference type="PROSITE" id="PS50977">
    <property type="entry name" value="HTH_TETR_2"/>
    <property type="match status" value="1"/>
</dbReference>
<dbReference type="InterPro" id="IPR050109">
    <property type="entry name" value="HTH-type_TetR-like_transc_reg"/>
</dbReference>
<protein>
    <submittedName>
        <fullName evidence="4">TetR/AcrR family transcriptional regulator</fullName>
    </submittedName>
</protein>
<evidence type="ECO:0000313" key="4">
    <source>
        <dbReference type="EMBL" id="TDD57899.1"/>
    </source>
</evidence>
<dbReference type="EMBL" id="SMKX01000063">
    <property type="protein sequence ID" value="TDD57899.1"/>
    <property type="molecule type" value="Genomic_DNA"/>
</dbReference>
<feature type="domain" description="HTH tetR-type" evidence="3">
    <location>
        <begin position="20"/>
        <end position="80"/>
    </location>
</feature>
<dbReference type="SUPFAM" id="SSF46689">
    <property type="entry name" value="Homeodomain-like"/>
    <property type="match status" value="1"/>
</dbReference>
<organism evidence="4 5">
    <name type="scientific">Kribbella antibiotica</name>
    <dbReference type="NCBI Taxonomy" id="190195"/>
    <lineage>
        <taxon>Bacteria</taxon>
        <taxon>Bacillati</taxon>
        <taxon>Actinomycetota</taxon>
        <taxon>Actinomycetes</taxon>
        <taxon>Propionibacteriales</taxon>
        <taxon>Kribbellaceae</taxon>
        <taxon>Kribbella</taxon>
    </lineage>
</organism>
<dbReference type="GO" id="GO:0000976">
    <property type="term" value="F:transcription cis-regulatory region binding"/>
    <property type="evidence" value="ECO:0007669"/>
    <property type="project" value="TreeGrafter"/>
</dbReference>
<dbReference type="SUPFAM" id="SSF48498">
    <property type="entry name" value="Tetracyclin repressor-like, C-terminal domain"/>
    <property type="match status" value="1"/>
</dbReference>
<keyword evidence="1 2" id="KW-0238">DNA-binding</keyword>
<dbReference type="Gene3D" id="1.10.357.10">
    <property type="entry name" value="Tetracycline Repressor, domain 2"/>
    <property type="match status" value="1"/>
</dbReference>